<dbReference type="Proteomes" id="UP000726737">
    <property type="component" value="Unassembled WGS sequence"/>
</dbReference>
<feature type="chain" id="PRO_5040121988" description="RING-type E3 ubiquitin transferase" evidence="15">
    <location>
        <begin position="29"/>
        <end position="528"/>
    </location>
</feature>
<evidence type="ECO:0000256" key="3">
    <source>
        <dbReference type="ARBA" id="ARBA00012483"/>
    </source>
</evidence>
<proteinExistence type="predicted"/>
<protein>
    <recommendedName>
        <fullName evidence="3">RING-type E3 ubiquitin transferase</fullName>
        <ecNumber evidence="3">2.3.2.27</ecNumber>
    </recommendedName>
</protein>
<keyword evidence="4" id="KW-0808">Transferase</keyword>
<evidence type="ECO:0000259" key="16">
    <source>
        <dbReference type="PROSITE" id="PS50089"/>
    </source>
</evidence>
<dbReference type="EC" id="2.3.2.27" evidence="3"/>
<evidence type="ECO:0000256" key="13">
    <source>
        <dbReference type="SAM" id="MobiDB-lite"/>
    </source>
</evidence>
<dbReference type="SUPFAM" id="SSF57850">
    <property type="entry name" value="RING/U-box"/>
    <property type="match status" value="1"/>
</dbReference>
<dbReference type="OrthoDB" id="8062037at2759"/>
<dbReference type="Gene3D" id="3.50.30.30">
    <property type="match status" value="1"/>
</dbReference>
<keyword evidence="9" id="KW-0862">Zinc</keyword>
<feature type="signal peptide" evidence="15">
    <location>
        <begin position="1"/>
        <end position="28"/>
    </location>
</feature>
<evidence type="ECO:0000256" key="6">
    <source>
        <dbReference type="ARBA" id="ARBA00022723"/>
    </source>
</evidence>
<evidence type="ECO:0000256" key="5">
    <source>
        <dbReference type="ARBA" id="ARBA00022692"/>
    </source>
</evidence>
<evidence type="ECO:0000256" key="10">
    <source>
        <dbReference type="ARBA" id="ARBA00022989"/>
    </source>
</evidence>
<dbReference type="GO" id="GO:0016020">
    <property type="term" value="C:membrane"/>
    <property type="evidence" value="ECO:0007669"/>
    <property type="project" value="UniProtKB-SubCell"/>
</dbReference>
<dbReference type="CDD" id="cd16454">
    <property type="entry name" value="RING-H2_PA-TM-RING"/>
    <property type="match status" value="1"/>
</dbReference>
<evidence type="ECO:0000256" key="12">
    <source>
        <dbReference type="PROSITE-ProRule" id="PRU00175"/>
    </source>
</evidence>
<sequence>MDRALTIVLVVLLHLTLLSVSTNSFVQAGIFGSTTARLSYDRVSVRSKPSSIGGVEMIVEGWNLAAGVIGETGDILKDGISGILFDMGYACEPGLNDNTTLPSPEFYDLPRIALIRRGGPTNDDACTFRTKILNAQANNSIGALIYNNPGTTALDGATAKLDATDPLEIPGMLISYDDGIMLRTFLQQTQDIGTVDFFNRVRVSMALSKRRPVVWEFVLIVVVILLAILIIVSVVLHCRLYALRQRIRMDALARGADVLPNGNIRMRKVTIDKAILDELPVRVYQQSPAAQALTTEPTTHQDNGSGTGGQSIASSSQAVTGRPATLTRTSSAKGSISSKSVRSLKAMTAATFLNSSTNAVSAQPASSSPVLDEITSDTCAVCLDEFAEGEEIRTLPCHHEFHCECIDPWLTRKSSTCPLCKYDCLPQTTEEAQGRGEDANIIMPSDRLIEFIMGPDWVAARILRGHNGNNFVDRAVIQVSNSCSIRPSTSSDYGINIRTSLVTNTSVHINIGISTSFGFIVKHSIPKA</sequence>
<comment type="caution">
    <text evidence="17">The sequence shown here is derived from an EMBL/GenBank/DDBJ whole genome shotgun (WGS) entry which is preliminary data.</text>
</comment>
<dbReference type="AlphaFoldDB" id="A0A9P6Q6A0"/>
<dbReference type="GO" id="GO:0061630">
    <property type="term" value="F:ubiquitin protein ligase activity"/>
    <property type="evidence" value="ECO:0007669"/>
    <property type="project" value="UniProtKB-EC"/>
</dbReference>
<dbReference type="InterPro" id="IPR001841">
    <property type="entry name" value="Znf_RING"/>
</dbReference>
<dbReference type="Pfam" id="PF13639">
    <property type="entry name" value="zf-RING_2"/>
    <property type="match status" value="1"/>
</dbReference>
<dbReference type="PANTHER" id="PTHR45977">
    <property type="entry name" value="TARGET OF ERK KINASE MPK-1"/>
    <property type="match status" value="1"/>
</dbReference>
<dbReference type="Pfam" id="PF02225">
    <property type="entry name" value="PA"/>
    <property type="match status" value="1"/>
</dbReference>
<dbReference type="GO" id="GO:0016567">
    <property type="term" value="P:protein ubiquitination"/>
    <property type="evidence" value="ECO:0007669"/>
    <property type="project" value="TreeGrafter"/>
</dbReference>
<evidence type="ECO:0000313" key="18">
    <source>
        <dbReference type="Proteomes" id="UP000726737"/>
    </source>
</evidence>
<evidence type="ECO:0000256" key="1">
    <source>
        <dbReference type="ARBA" id="ARBA00000900"/>
    </source>
</evidence>
<keyword evidence="7 12" id="KW-0863">Zinc-finger</keyword>
<feature type="domain" description="RING-type" evidence="16">
    <location>
        <begin position="379"/>
        <end position="421"/>
    </location>
</feature>
<comment type="subcellular location">
    <subcellularLocation>
        <location evidence="2">Membrane</location>
        <topology evidence="2">Multi-pass membrane protein</topology>
    </subcellularLocation>
</comment>
<dbReference type="PROSITE" id="PS50089">
    <property type="entry name" value="ZF_RING_2"/>
    <property type="match status" value="1"/>
</dbReference>
<organism evidence="17 18">
    <name type="scientific">Mortierella polycephala</name>
    <dbReference type="NCBI Taxonomy" id="41804"/>
    <lineage>
        <taxon>Eukaryota</taxon>
        <taxon>Fungi</taxon>
        <taxon>Fungi incertae sedis</taxon>
        <taxon>Mucoromycota</taxon>
        <taxon>Mortierellomycotina</taxon>
        <taxon>Mortierellomycetes</taxon>
        <taxon>Mortierellales</taxon>
        <taxon>Mortierellaceae</taxon>
        <taxon>Mortierella</taxon>
    </lineage>
</organism>
<dbReference type="EMBL" id="JAAAJA010000120">
    <property type="protein sequence ID" value="KAG0261590.1"/>
    <property type="molecule type" value="Genomic_DNA"/>
</dbReference>
<evidence type="ECO:0000256" key="7">
    <source>
        <dbReference type="ARBA" id="ARBA00022771"/>
    </source>
</evidence>
<keyword evidence="6" id="KW-0479">Metal-binding</keyword>
<feature type="region of interest" description="Disordered" evidence="13">
    <location>
        <begin position="290"/>
        <end position="333"/>
    </location>
</feature>
<dbReference type="InterPro" id="IPR003137">
    <property type="entry name" value="PA_domain"/>
</dbReference>
<keyword evidence="10 14" id="KW-1133">Transmembrane helix</keyword>
<dbReference type="PANTHER" id="PTHR45977:SF4">
    <property type="entry name" value="RING-TYPE DOMAIN-CONTAINING PROTEIN"/>
    <property type="match status" value="1"/>
</dbReference>
<dbReference type="GO" id="GO:0006511">
    <property type="term" value="P:ubiquitin-dependent protein catabolic process"/>
    <property type="evidence" value="ECO:0007669"/>
    <property type="project" value="TreeGrafter"/>
</dbReference>
<accession>A0A9P6Q6A0</accession>
<evidence type="ECO:0000256" key="8">
    <source>
        <dbReference type="ARBA" id="ARBA00022786"/>
    </source>
</evidence>
<evidence type="ECO:0000256" key="9">
    <source>
        <dbReference type="ARBA" id="ARBA00022833"/>
    </source>
</evidence>
<evidence type="ECO:0000313" key="17">
    <source>
        <dbReference type="EMBL" id="KAG0261590.1"/>
    </source>
</evidence>
<name>A0A9P6Q6A0_9FUNG</name>
<dbReference type="Gene3D" id="3.30.40.10">
    <property type="entry name" value="Zinc/RING finger domain, C3HC4 (zinc finger)"/>
    <property type="match status" value="1"/>
</dbReference>
<keyword evidence="11 14" id="KW-0472">Membrane</keyword>
<gene>
    <name evidence="17" type="ORF">BG011_000879</name>
</gene>
<comment type="catalytic activity">
    <reaction evidence="1">
        <text>S-ubiquitinyl-[E2 ubiquitin-conjugating enzyme]-L-cysteine + [acceptor protein]-L-lysine = [E2 ubiquitin-conjugating enzyme]-L-cysteine + N(6)-ubiquitinyl-[acceptor protein]-L-lysine.</text>
        <dbReference type="EC" id="2.3.2.27"/>
    </reaction>
</comment>
<dbReference type="InterPro" id="IPR046450">
    <property type="entry name" value="PA_dom_sf"/>
</dbReference>
<evidence type="ECO:0000256" key="15">
    <source>
        <dbReference type="SAM" id="SignalP"/>
    </source>
</evidence>
<keyword evidence="8" id="KW-0833">Ubl conjugation pathway</keyword>
<keyword evidence="15" id="KW-0732">Signal</keyword>
<dbReference type="GO" id="GO:0008270">
    <property type="term" value="F:zinc ion binding"/>
    <property type="evidence" value="ECO:0007669"/>
    <property type="project" value="UniProtKB-KW"/>
</dbReference>
<dbReference type="FunFam" id="3.30.40.10:FF:000388">
    <property type="entry name" value="Putative RING zinc finger domain superfamily protein"/>
    <property type="match status" value="1"/>
</dbReference>
<keyword evidence="18" id="KW-1185">Reference proteome</keyword>
<evidence type="ECO:0000256" key="14">
    <source>
        <dbReference type="SAM" id="Phobius"/>
    </source>
</evidence>
<reference evidence="17" key="1">
    <citation type="journal article" date="2020" name="Fungal Divers.">
        <title>Resolving the Mortierellaceae phylogeny through synthesis of multi-gene phylogenetics and phylogenomics.</title>
        <authorList>
            <person name="Vandepol N."/>
            <person name="Liber J."/>
            <person name="Desiro A."/>
            <person name="Na H."/>
            <person name="Kennedy M."/>
            <person name="Barry K."/>
            <person name="Grigoriev I.V."/>
            <person name="Miller A.N."/>
            <person name="O'Donnell K."/>
            <person name="Stajich J.E."/>
            <person name="Bonito G."/>
        </authorList>
    </citation>
    <scope>NUCLEOTIDE SEQUENCE</scope>
    <source>
        <strain evidence="17">KOD948</strain>
    </source>
</reference>
<dbReference type="SUPFAM" id="SSF52025">
    <property type="entry name" value="PA domain"/>
    <property type="match status" value="1"/>
</dbReference>
<feature type="compositionally biased region" description="Polar residues" evidence="13">
    <location>
        <begin position="290"/>
        <end position="319"/>
    </location>
</feature>
<keyword evidence="5 14" id="KW-0812">Transmembrane</keyword>
<evidence type="ECO:0000256" key="2">
    <source>
        <dbReference type="ARBA" id="ARBA00004141"/>
    </source>
</evidence>
<dbReference type="InterPro" id="IPR013083">
    <property type="entry name" value="Znf_RING/FYVE/PHD"/>
</dbReference>
<evidence type="ECO:0000256" key="4">
    <source>
        <dbReference type="ARBA" id="ARBA00022679"/>
    </source>
</evidence>
<dbReference type="SMART" id="SM00184">
    <property type="entry name" value="RING"/>
    <property type="match status" value="1"/>
</dbReference>
<evidence type="ECO:0000256" key="11">
    <source>
        <dbReference type="ARBA" id="ARBA00023136"/>
    </source>
</evidence>
<feature type="transmembrane region" description="Helical" evidence="14">
    <location>
        <begin position="213"/>
        <end position="238"/>
    </location>
</feature>